<name>A0A078A4V4_STYLE</name>
<dbReference type="InParanoid" id="A0A078A4V4"/>
<keyword evidence="2" id="KW-1185">Reference proteome</keyword>
<accession>A0A078A4V4</accession>
<organism evidence="1 2">
    <name type="scientific">Stylonychia lemnae</name>
    <name type="common">Ciliate</name>
    <dbReference type="NCBI Taxonomy" id="5949"/>
    <lineage>
        <taxon>Eukaryota</taxon>
        <taxon>Sar</taxon>
        <taxon>Alveolata</taxon>
        <taxon>Ciliophora</taxon>
        <taxon>Intramacronucleata</taxon>
        <taxon>Spirotrichea</taxon>
        <taxon>Stichotrichia</taxon>
        <taxon>Sporadotrichida</taxon>
        <taxon>Oxytrichidae</taxon>
        <taxon>Stylonychinae</taxon>
        <taxon>Stylonychia</taxon>
    </lineage>
</organism>
<evidence type="ECO:0000313" key="1">
    <source>
        <dbReference type="EMBL" id="CDW77295.1"/>
    </source>
</evidence>
<reference evidence="1 2" key="1">
    <citation type="submission" date="2014-06" db="EMBL/GenBank/DDBJ databases">
        <authorList>
            <person name="Swart Estienne"/>
        </authorList>
    </citation>
    <scope>NUCLEOTIDE SEQUENCE [LARGE SCALE GENOMIC DNA]</scope>
    <source>
        <strain evidence="1 2">130c</strain>
    </source>
</reference>
<evidence type="ECO:0000313" key="2">
    <source>
        <dbReference type="Proteomes" id="UP000039865"/>
    </source>
</evidence>
<proteinExistence type="predicted"/>
<sequence length="201" mass="23680">MDPVIQNVKPMYQKPFPQCPDPYLEIENTSSPTLPFHDPIKFDKDYMQMTIFSQNLTSRGRYVRKFKFYYDSQKKDMIYQLQLVLQISCNSTIFNEKKMKYDYYIGSGSMVIDVLSDAFWGLCRPVFVGKPVGTYLPSFITFDNITNTYLISNNSNYTFFPDVDKLETFRFFKFAIDVDIKDGSGQDYPAFWSLYVYKEDN</sequence>
<dbReference type="EMBL" id="CCKQ01006013">
    <property type="protein sequence ID" value="CDW77295.1"/>
    <property type="molecule type" value="Genomic_DNA"/>
</dbReference>
<gene>
    <name evidence="1" type="primary">Contig238.g272</name>
    <name evidence="1" type="ORF">STYLEM_6255</name>
</gene>
<dbReference type="AlphaFoldDB" id="A0A078A4V4"/>
<protein>
    <submittedName>
        <fullName evidence="1">Uncharacterized protein</fullName>
    </submittedName>
</protein>
<dbReference type="Proteomes" id="UP000039865">
    <property type="component" value="Unassembled WGS sequence"/>
</dbReference>